<dbReference type="PRINTS" id="PR00035">
    <property type="entry name" value="HTHGNTR"/>
</dbReference>
<sequence>MVYHLRKDNLASGVYERIKKGILSLEYPPGYILQERNLAEELGMSRTPVREAVHRLSQEGWLRVNSRKNIQVRPVSSSDLREVFQARKILERDALELLLATGLAREAGRKMAAMAGAMNESRGSLFSFITADQSFHSVLFLVLGNSVLRKFWNAVSEEMIWLGMLAMNEKRYDDVLAEHGRILAAVEEGRKRAAREALLEHLEKTEDILLRKIDDVSSSYGRGS</sequence>
<dbReference type="Pfam" id="PF07729">
    <property type="entry name" value="FCD"/>
    <property type="match status" value="1"/>
</dbReference>
<dbReference type="Pfam" id="PF00392">
    <property type="entry name" value="GntR"/>
    <property type="match status" value="1"/>
</dbReference>
<proteinExistence type="predicted"/>
<keyword evidence="3" id="KW-0804">Transcription</keyword>
<dbReference type="GO" id="GO:0003700">
    <property type="term" value="F:DNA-binding transcription factor activity"/>
    <property type="evidence" value="ECO:0007669"/>
    <property type="project" value="InterPro"/>
</dbReference>
<dbReference type="SUPFAM" id="SSF48008">
    <property type="entry name" value="GntR ligand-binding domain-like"/>
    <property type="match status" value="1"/>
</dbReference>
<evidence type="ECO:0000256" key="2">
    <source>
        <dbReference type="ARBA" id="ARBA00023125"/>
    </source>
</evidence>
<dbReference type="PANTHER" id="PTHR43537:SF5">
    <property type="entry name" value="UXU OPERON TRANSCRIPTIONAL REGULATOR"/>
    <property type="match status" value="1"/>
</dbReference>
<evidence type="ECO:0000313" key="5">
    <source>
        <dbReference type="EMBL" id="TDY65004.1"/>
    </source>
</evidence>
<dbReference type="AlphaFoldDB" id="A0A4R8MHF0"/>
<evidence type="ECO:0000313" key="6">
    <source>
        <dbReference type="Proteomes" id="UP000295066"/>
    </source>
</evidence>
<dbReference type="GO" id="GO:0003677">
    <property type="term" value="F:DNA binding"/>
    <property type="evidence" value="ECO:0007669"/>
    <property type="project" value="UniProtKB-KW"/>
</dbReference>
<dbReference type="InterPro" id="IPR011711">
    <property type="entry name" value="GntR_C"/>
</dbReference>
<dbReference type="EMBL" id="SORI01000001">
    <property type="protein sequence ID" value="TDY65004.1"/>
    <property type="molecule type" value="Genomic_DNA"/>
</dbReference>
<dbReference type="SUPFAM" id="SSF46785">
    <property type="entry name" value="Winged helix' DNA-binding domain"/>
    <property type="match status" value="1"/>
</dbReference>
<dbReference type="Gene3D" id="1.10.10.10">
    <property type="entry name" value="Winged helix-like DNA-binding domain superfamily/Winged helix DNA-binding domain"/>
    <property type="match status" value="1"/>
</dbReference>
<dbReference type="Gene3D" id="1.20.120.530">
    <property type="entry name" value="GntR ligand-binding domain-like"/>
    <property type="match status" value="1"/>
</dbReference>
<comment type="caution">
    <text evidence="5">The sequence shown here is derived from an EMBL/GenBank/DDBJ whole genome shotgun (WGS) entry which is preliminary data.</text>
</comment>
<dbReference type="SMART" id="SM00895">
    <property type="entry name" value="FCD"/>
    <property type="match status" value="1"/>
</dbReference>
<keyword evidence="1" id="KW-0805">Transcription regulation</keyword>
<gene>
    <name evidence="5" type="ORF">C8D99_101150</name>
</gene>
<keyword evidence="2 5" id="KW-0238">DNA-binding</keyword>
<evidence type="ECO:0000256" key="3">
    <source>
        <dbReference type="ARBA" id="ARBA00023163"/>
    </source>
</evidence>
<dbReference type="InterPro" id="IPR000524">
    <property type="entry name" value="Tscrpt_reg_HTH_GntR"/>
</dbReference>
<dbReference type="PROSITE" id="PS50949">
    <property type="entry name" value="HTH_GNTR"/>
    <property type="match status" value="1"/>
</dbReference>
<reference evidence="5 6" key="1">
    <citation type="submission" date="2019-03" db="EMBL/GenBank/DDBJ databases">
        <title>Genomic Encyclopedia of Type Strains, Phase IV (KMG-IV): sequencing the most valuable type-strain genomes for metagenomic binning, comparative biology and taxonomic classification.</title>
        <authorList>
            <person name="Goeker M."/>
        </authorList>
    </citation>
    <scope>NUCLEOTIDE SEQUENCE [LARGE SCALE GENOMIC DNA]</scope>
    <source>
        <strain evidence="5 6">DSM 25964</strain>
    </source>
</reference>
<evidence type="ECO:0000256" key="1">
    <source>
        <dbReference type="ARBA" id="ARBA00023015"/>
    </source>
</evidence>
<keyword evidence="6" id="KW-1185">Reference proteome</keyword>
<dbReference type="InterPro" id="IPR036388">
    <property type="entry name" value="WH-like_DNA-bd_sf"/>
</dbReference>
<name>A0A4R8MHF0_9BACT</name>
<evidence type="ECO:0000259" key="4">
    <source>
        <dbReference type="PROSITE" id="PS50949"/>
    </source>
</evidence>
<dbReference type="PANTHER" id="PTHR43537">
    <property type="entry name" value="TRANSCRIPTIONAL REGULATOR, GNTR FAMILY"/>
    <property type="match status" value="1"/>
</dbReference>
<dbReference type="Proteomes" id="UP000295066">
    <property type="component" value="Unassembled WGS sequence"/>
</dbReference>
<protein>
    <submittedName>
        <fullName evidence="5">DNA-binding GntR family transcriptional regulator</fullName>
    </submittedName>
</protein>
<feature type="domain" description="HTH gntR-type" evidence="4">
    <location>
        <begin position="8"/>
        <end position="75"/>
    </location>
</feature>
<dbReference type="InterPro" id="IPR008920">
    <property type="entry name" value="TF_FadR/GntR_C"/>
</dbReference>
<dbReference type="SMART" id="SM00345">
    <property type="entry name" value="HTH_GNTR"/>
    <property type="match status" value="1"/>
</dbReference>
<accession>A0A4R8MHF0</accession>
<organism evidence="5 6">
    <name type="scientific">Aminivibrio pyruvatiphilus</name>
    <dbReference type="NCBI Taxonomy" id="1005740"/>
    <lineage>
        <taxon>Bacteria</taxon>
        <taxon>Thermotogati</taxon>
        <taxon>Synergistota</taxon>
        <taxon>Synergistia</taxon>
        <taxon>Synergistales</taxon>
        <taxon>Aminobacteriaceae</taxon>
        <taxon>Aminivibrio</taxon>
    </lineage>
</organism>
<dbReference type="CDD" id="cd07377">
    <property type="entry name" value="WHTH_GntR"/>
    <property type="match status" value="1"/>
</dbReference>
<dbReference type="InterPro" id="IPR036390">
    <property type="entry name" value="WH_DNA-bd_sf"/>
</dbReference>